<dbReference type="EMBL" id="SJPG01000001">
    <property type="protein sequence ID" value="TWT63173.1"/>
    <property type="molecule type" value="Genomic_DNA"/>
</dbReference>
<dbReference type="RefSeq" id="WP_146504950.1">
    <property type="nucleotide sequence ID" value="NZ_SJPG01000001.1"/>
</dbReference>
<proteinExistence type="predicted"/>
<keyword evidence="3" id="KW-1185">Reference proteome</keyword>
<gene>
    <name evidence="2" type="ORF">Pan54_39260</name>
</gene>
<dbReference type="OrthoDB" id="9878707at2"/>
<evidence type="ECO:0000313" key="3">
    <source>
        <dbReference type="Proteomes" id="UP000316095"/>
    </source>
</evidence>
<feature type="compositionally biased region" description="Basic and acidic residues" evidence="1">
    <location>
        <begin position="1"/>
        <end position="29"/>
    </location>
</feature>
<dbReference type="AlphaFoldDB" id="A0A5C5XL90"/>
<protein>
    <submittedName>
        <fullName evidence="2">Uncharacterized protein</fullName>
    </submittedName>
</protein>
<sequence length="108" mass="12007">MSLSHHNEEMSGETRKLFESQKGSAERLYKQKNRTAQRAWPEGRIGASDDGELAFAIGAHPEKELVCIDFGKPVTWTALSPQQAVELAQCLIKQARAVSSVPLRVHLH</sequence>
<reference evidence="2 3" key="1">
    <citation type="submission" date="2019-02" db="EMBL/GenBank/DDBJ databases">
        <title>Deep-cultivation of Planctomycetes and their phenomic and genomic characterization uncovers novel biology.</title>
        <authorList>
            <person name="Wiegand S."/>
            <person name="Jogler M."/>
            <person name="Boedeker C."/>
            <person name="Pinto D."/>
            <person name="Vollmers J."/>
            <person name="Rivas-Marin E."/>
            <person name="Kohn T."/>
            <person name="Peeters S.H."/>
            <person name="Heuer A."/>
            <person name="Rast P."/>
            <person name="Oberbeckmann S."/>
            <person name="Bunk B."/>
            <person name="Jeske O."/>
            <person name="Meyerdierks A."/>
            <person name="Storesund J.E."/>
            <person name="Kallscheuer N."/>
            <person name="Luecker S."/>
            <person name="Lage O.M."/>
            <person name="Pohl T."/>
            <person name="Merkel B.J."/>
            <person name="Hornburger P."/>
            <person name="Mueller R.-W."/>
            <person name="Bruemmer F."/>
            <person name="Labrenz M."/>
            <person name="Spormann A.M."/>
            <person name="Op Den Camp H."/>
            <person name="Overmann J."/>
            <person name="Amann R."/>
            <person name="Jetten M.S.M."/>
            <person name="Mascher T."/>
            <person name="Medema M.H."/>
            <person name="Devos D.P."/>
            <person name="Kaster A.-K."/>
            <person name="Ovreas L."/>
            <person name="Rohde M."/>
            <person name="Galperin M.Y."/>
            <person name="Jogler C."/>
        </authorList>
    </citation>
    <scope>NUCLEOTIDE SEQUENCE [LARGE SCALE GENOMIC DNA]</scope>
    <source>
        <strain evidence="2 3">Pan54</strain>
    </source>
</reference>
<accession>A0A5C5XL90</accession>
<organism evidence="2 3">
    <name type="scientific">Rubinisphaera italica</name>
    <dbReference type="NCBI Taxonomy" id="2527969"/>
    <lineage>
        <taxon>Bacteria</taxon>
        <taxon>Pseudomonadati</taxon>
        <taxon>Planctomycetota</taxon>
        <taxon>Planctomycetia</taxon>
        <taxon>Planctomycetales</taxon>
        <taxon>Planctomycetaceae</taxon>
        <taxon>Rubinisphaera</taxon>
    </lineage>
</organism>
<evidence type="ECO:0000256" key="1">
    <source>
        <dbReference type="SAM" id="MobiDB-lite"/>
    </source>
</evidence>
<evidence type="ECO:0000313" key="2">
    <source>
        <dbReference type="EMBL" id="TWT63173.1"/>
    </source>
</evidence>
<dbReference type="Proteomes" id="UP000316095">
    <property type="component" value="Unassembled WGS sequence"/>
</dbReference>
<feature type="region of interest" description="Disordered" evidence="1">
    <location>
        <begin position="1"/>
        <end position="44"/>
    </location>
</feature>
<comment type="caution">
    <text evidence="2">The sequence shown here is derived from an EMBL/GenBank/DDBJ whole genome shotgun (WGS) entry which is preliminary data.</text>
</comment>
<name>A0A5C5XL90_9PLAN</name>